<dbReference type="Proteomes" id="UP000281553">
    <property type="component" value="Unassembled WGS sequence"/>
</dbReference>
<name>A0A3P7N1Z2_DIBLA</name>
<dbReference type="InterPro" id="IPR012993">
    <property type="entry name" value="UME"/>
</dbReference>
<feature type="domain" description="UME" evidence="1">
    <location>
        <begin position="223"/>
        <end position="279"/>
    </location>
</feature>
<sequence length="280" mass="31549">MIDELSACLGSSTLSILRDARKPIAEVLVRHLDPTVSQAFDIVARIFQVEKRLAVRELMSATFTYLVVRGTQESHLRIRQLVELGTWLSSCQDYVTRITQLCILPDTLVHVFTQLSDEKQAAALKFLESHLGLPIEGVARMNDVSRLLHQFVLCLYPHRREACAGLRWLVSKVVHPMKPIYGLLALRAAEGHAEAAVSDVTTMGLVYLQASDKNRFDLYQTQFLGQHLCGILAFFDCRLLDDESPLEERKRALLSLAIFMDLVGTQPVSRMRAKFIATLN</sequence>
<dbReference type="AlphaFoldDB" id="A0A3P7N1Z2"/>
<accession>A0A3P7N1Z2</accession>
<evidence type="ECO:0000313" key="2">
    <source>
        <dbReference type="EMBL" id="VDN33500.1"/>
    </source>
</evidence>
<dbReference type="Pfam" id="PF08064">
    <property type="entry name" value="UME"/>
    <property type="match status" value="1"/>
</dbReference>
<dbReference type="OrthoDB" id="6269781at2759"/>
<organism evidence="2 3">
    <name type="scientific">Dibothriocephalus latus</name>
    <name type="common">Fish tapeworm</name>
    <name type="synonym">Diphyllobothrium latum</name>
    <dbReference type="NCBI Taxonomy" id="60516"/>
    <lineage>
        <taxon>Eukaryota</taxon>
        <taxon>Metazoa</taxon>
        <taxon>Spiralia</taxon>
        <taxon>Lophotrochozoa</taxon>
        <taxon>Platyhelminthes</taxon>
        <taxon>Cestoda</taxon>
        <taxon>Eucestoda</taxon>
        <taxon>Diphyllobothriidea</taxon>
        <taxon>Diphyllobothriidae</taxon>
        <taxon>Dibothriocephalus</taxon>
    </lineage>
</organism>
<reference evidence="2 3" key="1">
    <citation type="submission" date="2018-11" db="EMBL/GenBank/DDBJ databases">
        <authorList>
            <consortium name="Pathogen Informatics"/>
        </authorList>
    </citation>
    <scope>NUCLEOTIDE SEQUENCE [LARGE SCALE GENOMIC DNA]</scope>
</reference>
<protein>
    <recommendedName>
        <fullName evidence="1">UME domain-containing protein</fullName>
    </recommendedName>
</protein>
<evidence type="ECO:0000259" key="1">
    <source>
        <dbReference type="Pfam" id="PF08064"/>
    </source>
</evidence>
<gene>
    <name evidence="2" type="ORF">DILT_LOCUS16251</name>
</gene>
<keyword evidence="3" id="KW-1185">Reference proteome</keyword>
<proteinExistence type="predicted"/>
<evidence type="ECO:0000313" key="3">
    <source>
        <dbReference type="Proteomes" id="UP000281553"/>
    </source>
</evidence>
<dbReference type="GO" id="GO:0004674">
    <property type="term" value="F:protein serine/threonine kinase activity"/>
    <property type="evidence" value="ECO:0007669"/>
    <property type="project" value="InterPro"/>
</dbReference>
<dbReference type="EMBL" id="UYRU01083847">
    <property type="protein sequence ID" value="VDN33500.1"/>
    <property type="molecule type" value="Genomic_DNA"/>
</dbReference>